<evidence type="ECO:0000313" key="2">
    <source>
        <dbReference type="EnsemblMetazoa" id="ACOM023910-PA.1"/>
    </source>
</evidence>
<evidence type="ECO:0000256" key="1">
    <source>
        <dbReference type="SAM" id="MobiDB-lite"/>
    </source>
</evidence>
<protein>
    <submittedName>
        <fullName evidence="2">Uncharacterized protein</fullName>
    </submittedName>
</protein>
<dbReference type="AlphaFoldDB" id="A0A8W7P100"/>
<feature type="region of interest" description="Disordered" evidence="1">
    <location>
        <begin position="1"/>
        <end position="52"/>
    </location>
</feature>
<proteinExistence type="predicted"/>
<name>A0A8W7P100_ANOCL</name>
<feature type="compositionally biased region" description="Basic and acidic residues" evidence="1">
    <location>
        <begin position="1"/>
        <end position="13"/>
    </location>
</feature>
<organism evidence="2">
    <name type="scientific">Anopheles coluzzii</name>
    <name type="common">African malaria mosquito</name>
    <dbReference type="NCBI Taxonomy" id="1518534"/>
    <lineage>
        <taxon>Eukaryota</taxon>
        <taxon>Metazoa</taxon>
        <taxon>Ecdysozoa</taxon>
        <taxon>Arthropoda</taxon>
        <taxon>Hexapoda</taxon>
        <taxon>Insecta</taxon>
        <taxon>Pterygota</taxon>
        <taxon>Neoptera</taxon>
        <taxon>Endopterygota</taxon>
        <taxon>Diptera</taxon>
        <taxon>Nematocera</taxon>
        <taxon>Culicoidea</taxon>
        <taxon>Culicidae</taxon>
        <taxon>Anophelinae</taxon>
        <taxon>Anopheles</taxon>
    </lineage>
</organism>
<dbReference type="EnsemblMetazoa" id="ACOM023910-RA">
    <property type="protein sequence ID" value="ACOM023910-PA.1"/>
    <property type="gene ID" value="ACOM023910"/>
</dbReference>
<reference evidence="2" key="1">
    <citation type="submission" date="2022-08" db="UniProtKB">
        <authorList>
            <consortium name="EnsemblMetazoa"/>
        </authorList>
    </citation>
    <scope>IDENTIFICATION</scope>
</reference>
<feature type="compositionally biased region" description="Basic and acidic residues" evidence="1">
    <location>
        <begin position="31"/>
        <end position="49"/>
    </location>
</feature>
<sequence length="289" mass="31092">MSVEQIRRLEQHHSRWQPSPGAAAASTIPATERESRPMRSVETQTDRLEGVSPCCCSGDDAASVSALVPELGHDDEEEDKPFMLGRKSRAAAAAGEVESCSQHGEEEVFQIDGRGVTMNGDARSQESVPMRCEPELKATAVELTSDHEEDEEEQDDEEAVERSRRVRLVAANNMFNFNKLEILNERSCSASGSSEGGSQRANITVPVLLRSSSGGCASISDSNRNLCEHEATVAVDDAFAAAASANEQLKQRDGDAGTTVPPPAGMKGLATRLDSLDAYFIQESPEVIL</sequence>
<dbReference type="Proteomes" id="UP000075882">
    <property type="component" value="Unassembled WGS sequence"/>
</dbReference>
<accession>A0A8W7P100</accession>